<feature type="transmembrane region" description="Helical" evidence="6">
    <location>
        <begin position="82"/>
        <end position="102"/>
    </location>
</feature>
<dbReference type="InterPro" id="IPR007267">
    <property type="entry name" value="GtrA_DPMS_TM"/>
</dbReference>
<keyword evidence="9" id="KW-1185">Reference proteome</keyword>
<organism evidence="8 9">
    <name type="scientific">Leucobacter coleopterorum</name>
    <dbReference type="NCBI Taxonomy" id="2714933"/>
    <lineage>
        <taxon>Bacteria</taxon>
        <taxon>Bacillati</taxon>
        <taxon>Actinomycetota</taxon>
        <taxon>Actinomycetes</taxon>
        <taxon>Micrococcales</taxon>
        <taxon>Microbacteriaceae</taxon>
        <taxon>Leucobacter</taxon>
    </lineage>
</organism>
<comment type="subcellular location">
    <subcellularLocation>
        <location evidence="1">Membrane</location>
        <topology evidence="1">Multi-pass membrane protein</topology>
    </subcellularLocation>
</comment>
<proteinExistence type="inferred from homology"/>
<dbReference type="Proteomes" id="UP000503441">
    <property type="component" value="Chromosome"/>
</dbReference>
<keyword evidence="4 6" id="KW-1133">Transmembrane helix</keyword>
<feature type="domain" description="GtrA/DPMS transmembrane" evidence="7">
    <location>
        <begin position="16"/>
        <end position="133"/>
    </location>
</feature>
<gene>
    <name evidence="8" type="ORF">G7066_13365</name>
</gene>
<evidence type="ECO:0000259" key="7">
    <source>
        <dbReference type="Pfam" id="PF04138"/>
    </source>
</evidence>
<dbReference type="EMBL" id="CP049933">
    <property type="protein sequence ID" value="QIM19311.1"/>
    <property type="molecule type" value="Genomic_DNA"/>
</dbReference>
<reference evidence="8 9" key="1">
    <citation type="submission" date="2020-03" db="EMBL/GenBank/DDBJ databases">
        <title>Leucobacter sp. nov., isolated from beetles.</title>
        <authorList>
            <person name="Hyun D.-W."/>
            <person name="Bae J.-W."/>
        </authorList>
    </citation>
    <scope>NUCLEOTIDE SEQUENCE [LARGE SCALE GENOMIC DNA]</scope>
    <source>
        <strain evidence="8 9">HDW9A</strain>
    </source>
</reference>
<evidence type="ECO:0000256" key="3">
    <source>
        <dbReference type="ARBA" id="ARBA00022692"/>
    </source>
</evidence>
<evidence type="ECO:0000256" key="5">
    <source>
        <dbReference type="ARBA" id="ARBA00023136"/>
    </source>
</evidence>
<feature type="transmembrane region" description="Helical" evidence="6">
    <location>
        <begin position="41"/>
        <end position="61"/>
    </location>
</feature>
<dbReference type="InterPro" id="IPR051401">
    <property type="entry name" value="GtrA_CellWall_Glycosyl"/>
</dbReference>
<evidence type="ECO:0000313" key="8">
    <source>
        <dbReference type="EMBL" id="QIM19311.1"/>
    </source>
</evidence>
<sequence length="135" mass="15378">MMRARLRSVFNSSGFRYLITGGLGFLAELVTIWIARDVFRASSIIAVGISFWVGMLASFLMQKLFTFRNTQKTAIALTRQSISFAVLVVINYTFTLGFVALMDPVWSSPELSRAIALLITTVWNYLAYKYIIFRR</sequence>
<name>A0ABX6JYB8_9MICO</name>
<feature type="transmembrane region" description="Helical" evidence="6">
    <location>
        <begin position="15"/>
        <end position="35"/>
    </location>
</feature>
<evidence type="ECO:0000313" key="9">
    <source>
        <dbReference type="Proteomes" id="UP000503441"/>
    </source>
</evidence>
<feature type="transmembrane region" description="Helical" evidence="6">
    <location>
        <begin position="114"/>
        <end position="133"/>
    </location>
</feature>
<dbReference type="PANTHER" id="PTHR38459">
    <property type="entry name" value="PROPHAGE BACTOPRENOL-LINKED GLUCOSE TRANSLOCASE HOMOLOG"/>
    <property type="match status" value="1"/>
</dbReference>
<dbReference type="Pfam" id="PF04138">
    <property type="entry name" value="GtrA_DPMS_TM"/>
    <property type="match status" value="1"/>
</dbReference>
<evidence type="ECO:0000256" key="2">
    <source>
        <dbReference type="ARBA" id="ARBA00009399"/>
    </source>
</evidence>
<keyword evidence="5 6" id="KW-0472">Membrane</keyword>
<evidence type="ECO:0000256" key="1">
    <source>
        <dbReference type="ARBA" id="ARBA00004141"/>
    </source>
</evidence>
<evidence type="ECO:0000256" key="6">
    <source>
        <dbReference type="SAM" id="Phobius"/>
    </source>
</evidence>
<dbReference type="PANTHER" id="PTHR38459:SF1">
    <property type="entry name" value="PROPHAGE BACTOPRENOL-LINKED GLUCOSE TRANSLOCASE HOMOLOG"/>
    <property type="match status" value="1"/>
</dbReference>
<protein>
    <submittedName>
        <fullName evidence="8">GtrA family protein</fullName>
    </submittedName>
</protein>
<keyword evidence="3 6" id="KW-0812">Transmembrane</keyword>
<comment type="similarity">
    <text evidence="2">Belongs to the GtrA family.</text>
</comment>
<accession>A0ABX6JYB8</accession>
<evidence type="ECO:0000256" key="4">
    <source>
        <dbReference type="ARBA" id="ARBA00022989"/>
    </source>
</evidence>